<evidence type="ECO:0000256" key="1">
    <source>
        <dbReference type="ARBA" id="ARBA00001971"/>
    </source>
</evidence>
<keyword evidence="12" id="KW-1133">Transmembrane helix</keyword>
<evidence type="ECO:0000256" key="12">
    <source>
        <dbReference type="SAM" id="Phobius"/>
    </source>
</evidence>
<gene>
    <name evidence="13" type="ORF">S40285_01826</name>
</gene>
<dbReference type="EMBL" id="KL660741">
    <property type="protein sequence ID" value="KFA63333.1"/>
    <property type="molecule type" value="Genomic_DNA"/>
</dbReference>
<name>A0A084QH98_STAC4</name>
<reference evidence="13 14" key="1">
    <citation type="journal article" date="2014" name="BMC Genomics">
        <title>Comparative genome sequencing reveals chemotype-specific gene clusters in the toxigenic black mold Stachybotrys.</title>
        <authorList>
            <person name="Semeiks J."/>
            <person name="Borek D."/>
            <person name="Otwinowski Z."/>
            <person name="Grishin N.V."/>
        </authorList>
    </citation>
    <scope>NUCLEOTIDE SEQUENCE [LARGE SCALE GENOMIC DNA]</scope>
    <source>
        <strain evidence="13 14">IBT 40285</strain>
    </source>
</reference>
<dbReference type="InterPro" id="IPR001128">
    <property type="entry name" value="Cyt_P450"/>
</dbReference>
<dbReference type="HOGENOM" id="CLU_001570_2_3_1"/>
<keyword evidence="5 9" id="KW-0479">Metal-binding</keyword>
<keyword evidence="12" id="KW-0812">Transmembrane</keyword>
<evidence type="ECO:0000313" key="13">
    <source>
        <dbReference type="EMBL" id="KFA63333.1"/>
    </source>
</evidence>
<evidence type="ECO:0000256" key="5">
    <source>
        <dbReference type="ARBA" id="ARBA00022723"/>
    </source>
</evidence>
<dbReference type="PRINTS" id="PR00463">
    <property type="entry name" value="EP450I"/>
</dbReference>
<dbReference type="CDD" id="cd11065">
    <property type="entry name" value="CYP64-like"/>
    <property type="match status" value="1"/>
</dbReference>
<evidence type="ECO:0000256" key="7">
    <source>
        <dbReference type="ARBA" id="ARBA00023004"/>
    </source>
</evidence>
<evidence type="ECO:0000256" key="4">
    <source>
        <dbReference type="ARBA" id="ARBA00022617"/>
    </source>
</evidence>
<dbReference type="OrthoDB" id="2789670at2759"/>
<sequence>MASAISWWLVVVLVLGCLIYLHWSDGQRRSRLPPGPRPIAFIGNLLDFPAPGDIEYRRWLQHKDRYGPISSVTTLGQTTIIVHDQVAAHEILTINATKTSGRPRLPFANKLCGYESITSCKGDTASLRLHQKLLGNGLGTPEAVANFRGILEREVHLQLLRVLDKGGWLEQFRETVAGSILRIAYGYVIERNEPDPLVSLMEKSKSEFLESTMSMAWAVDMFPILLYLPILAPRVNFRGRARECRSTLHSTANMPYQWVRHRMAHSNHRSSYVSKLIQSELRPDTYDAMEKEQAIMWTAAGLYGAASDSILSNLAAFTLAMALHPEVQTRAQEEIDRVVGTLRLPTFADRANLPYINALVKEALRWWTTAPLGFPHVVDESFNYNHLHFPKGAHIITNVWWFSHNPAVYTDPELFEPERFLGSWNEPDPSAWVFGYGRRICPGRLYADSSLYINIVLCLACFDIQKAVGEDGRRIFVDARPKPGVWSYPEDFKFQVKPRSAHHVALIREARLRHPAEPSDGPSFVEVSQEDGNNRMV</sequence>
<feature type="transmembrane region" description="Helical" evidence="12">
    <location>
        <begin position="6"/>
        <end position="23"/>
    </location>
</feature>
<evidence type="ECO:0000256" key="9">
    <source>
        <dbReference type="PIRSR" id="PIRSR602401-1"/>
    </source>
</evidence>
<evidence type="ECO:0000256" key="11">
    <source>
        <dbReference type="SAM" id="MobiDB-lite"/>
    </source>
</evidence>
<dbReference type="InterPro" id="IPR036396">
    <property type="entry name" value="Cyt_P450_sf"/>
</dbReference>
<dbReference type="AlphaFoldDB" id="A0A084QH98"/>
<feature type="region of interest" description="Disordered" evidence="11">
    <location>
        <begin position="515"/>
        <end position="537"/>
    </location>
</feature>
<dbReference type="InterPro" id="IPR050364">
    <property type="entry name" value="Cytochrome_P450_fung"/>
</dbReference>
<dbReference type="SUPFAM" id="SSF48264">
    <property type="entry name" value="Cytochrome P450"/>
    <property type="match status" value="1"/>
</dbReference>
<dbReference type="InParanoid" id="A0A084QH98"/>
<organism evidence="13 14">
    <name type="scientific">Stachybotrys chlorohalonatus (strain IBT 40285)</name>
    <dbReference type="NCBI Taxonomy" id="1283841"/>
    <lineage>
        <taxon>Eukaryota</taxon>
        <taxon>Fungi</taxon>
        <taxon>Dikarya</taxon>
        <taxon>Ascomycota</taxon>
        <taxon>Pezizomycotina</taxon>
        <taxon>Sordariomycetes</taxon>
        <taxon>Hypocreomycetidae</taxon>
        <taxon>Hypocreales</taxon>
        <taxon>Stachybotryaceae</taxon>
        <taxon>Stachybotrys</taxon>
    </lineage>
</organism>
<comment type="similarity">
    <text evidence="3 10">Belongs to the cytochrome P450 family.</text>
</comment>
<keyword evidence="7 9" id="KW-0408">Iron</keyword>
<accession>A0A084QH98</accession>
<dbReference type="GO" id="GO:0016705">
    <property type="term" value="F:oxidoreductase activity, acting on paired donors, with incorporation or reduction of molecular oxygen"/>
    <property type="evidence" value="ECO:0007669"/>
    <property type="project" value="InterPro"/>
</dbReference>
<feature type="binding site" description="axial binding residue" evidence="9">
    <location>
        <position position="441"/>
    </location>
    <ligand>
        <name>heme</name>
        <dbReference type="ChEBI" id="CHEBI:30413"/>
    </ligand>
    <ligandPart>
        <name>Fe</name>
        <dbReference type="ChEBI" id="CHEBI:18248"/>
    </ligandPart>
</feature>
<keyword evidence="4 9" id="KW-0349">Heme</keyword>
<dbReference type="PANTHER" id="PTHR46300:SF7">
    <property type="entry name" value="P450, PUTATIVE (EUROFUNG)-RELATED"/>
    <property type="match status" value="1"/>
</dbReference>
<keyword evidence="14" id="KW-1185">Reference proteome</keyword>
<dbReference type="PANTHER" id="PTHR46300">
    <property type="entry name" value="P450, PUTATIVE (EUROFUNG)-RELATED-RELATED"/>
    <property type="match status" value="1"/>
</dbReference>
<comment type="cofactor">
    <cofactor evidence="1 9">
        <name>heme</name>
        <dbReference type="ChEBI" id="CHEBI:30413"/>
    </cofactor>
</comment>
<keyword evidence="12" id="KW-0472">Membrane</keyword>
<evidence type="ECO:0008006" key="15">
    <source>
        <dbReference type="Google" id="ProtNLM"/>
    </source>
</evidence>
<comment type="pathway">
    <text evidence="2">Mycotoxin biosynthesis.</text>
</comment>
<dbReference type="GO" id="GO:0004497">
    <property type="term" value="F:monooxygenase activity"/>
    <property type="evidence" value="ECO:0007669"/>
    <property type="project" value="UniProtKB-KW"/>
</dbReference>
<protein>
    <recommendedName>
        <fullName evidence="15">Cytochrome P450</fullName>
    </recommendedName>
</protein>
<evidence type="ECO:0000256" key="8">
    <source>
        <dbReference type="ARBA" id="ARBA00023033"/>
    </source>
</evidence>
<dbReference type="GO" id="GO:0005506">
    <property type="term" value="F:iron ion binding"/>
    <property type="evidence" value="ECO:0007669"/>
    <property type="project" value="InterPro"/>
</dbReference>
<evidence type="ECO:0000256" key="2">
    <source>
        <dbReference type="ARBA" id="ARBA00004685"/>
    </source>
</evidence>
<evidence type="ECO:0000256" key="10">
    <source>
        <dbReference type="RuleBase" id="RU000461"/>
    </source>
</evidence>
<dbReference type="Gene3D" id="1.10.630.10">
    <property type="entry name" value="Cytochrome P450"/>
    <property type="match status" value="1"/>
</dbReference>
<dbReference type="InterPro" id="IPR002401">
    <property type="entry name" value="Cyt_P450_E_grp-I"/>
</dbReference>
<dbReference type="PROSITE" id="PS00086">
    <property type="entry name" value="CYTOCHROME_P450"/>
    <property type="match status" value="1"/>
</dbReference>
<dbReference type="OMA" id="WLEHFKT"/>
<keyword evidence="8 10" id="KW-0503">Monooxygenase</keyword>
<dbReference type="STRING" id="1283841.A0A084QH98"/>
<dbReference type="Proteomes" id="UP000028524">
    <property type="component" value="Unassembled WGS sequence"/>
</dbReference>
<dbReference type="PRINTS" id="PR00385">
    <property type="entry name" value="P450"/>
</dbReference>
<evidence type="ECO:0000256" key="6">
    <source>
        <dbReference type="ARBA" id="ARBA00023002"/>
    </source>
</evidence>
<dbReference type="InterPro" id="IPR017972">
    <property type="entry name" value="Cyt_P450_CS"/>
</dbReference>
<proteinExistence type="inferred from homology"/>
<dbReference type="GO" id="GO:0020037">
    <property type="term" value="F:heme binding"/>
    <property type="evidence" value="ECO:0007669"/>
    <property type="project" value="InterPro"/>
</dbReference>
<keyword evidence="6 10" id="KW-0560">Oxidoreductase</keyword>
<dbReference type="Pfam" id="PF00067">
    <property type="entry name" value="p450"/>
    <property type="match status" value="1"/>
</dbReference>
<evidence type="ECO:0000256" key="3">
    <source>
        <dbReference type="ARBA" id="ARBA00010617"/>
    </source>
</evidence>
<evidence type="ECO:0000313" key="14">
    <source>
        <dbReference type="Proteomes" id="UP000028524"/>
    </source>
</evidence>